<dbReference type="AlphaFoldDB" id="A0AA51RVK1"/>
<feature type="transmembrane region" description="Helical" evidence="1">
    <location>
        <begin position="20"/>
        <end position="40"/>
    </location>
</feature>
<protein>
    <submittedName>
        <fullName evidence="2">Uncharacterized protein</fullName>
    </submittedName>
</protein>
<dbReference type="RefSeq" id="WP_309203591.1">
    <property type="nucleotide sequence ID" value="NZ_CP133548.1"/>
</dbReference>
<gene>
    <name evidence="2" type="ORF">Q9312_05545</name>
</gene>
<keyword evidence="1" id="KW-0472">Membrane</keyword>
<dbReference type="KEGG" id="plei:Q9312_05545"/>
<keyword evidence="3" id="KW-1185">Reference proteome</keyword>
<dbReference type="EMBL" id="CP133548">
    <property type="protein sequence ID" value="WMS88377.1"/>
    <property type="molecule type" value="Genomic_DNA"/>
</dbReference>
<organism evidence="2 3">
    <name type="scientific">Pleionea litopenaei</name>
    <dbReference type="NCBI Taxonomy" id="3070815"/>
    <lineage>
        <taxon>Bacteria</taxon>
        <taxon>Pseudomonadati</taxon>
        <taxon>Pseudomonadota</taxon>
        <taxon>Gammaproteobacteria</taxon>
        <taxon>Oceanospirillales</taxon>
        <taxon>Pleioneaceae</taxon>
        <taxon>Pleionea</taxon>
    </lineage>
</organism>
<accession>A0AA51RVK1</accession>
<keyword evidence="1" id="KW-0812">Transmembrane</keyword>
<feature type="transmembrane region" description="Helical" evidence="1">
    <location>
        <begin position="46"/>
        <end position="66"/>
    </location>
</feature>
<dbReference type="Proteomes" id="UP001239782">
    <property type="component" value="Chromosome"/>
</dbReference>
<reference evidence="2 3" key="1">
    <citation type="submission" date="2023-08" db="EMBL/GenBank/DDBJ databases">
        <title>Pleionea litopenaei sp. nov., isolated from stomach of juvenile Litopenaeus vannamei.</title>
        <authorList>
            <person name="Rho A.M."/>
            <person name="Hwang C.Y."/>
        </authorList>
    </citation>
    <scope>NUCLEOTIDE SEQUENCE [LARGE SCALE GENOMIC DNA]</scope>
    <source>
        <strain evidence="2 3">HL-JVS1</strain>
    </source>
</reference>
<evidence type="ECO:0000256" key="1">
    <source>
        <dbReference type="SAM" id="Phobius"/>
    </source>
</evidence>
<evidence type="ECO:0000313" key="2">
    <source>
        <dbReference type="EMBL" id="WMS88377.1"/>
    </source>
</evidence>
<name>A0AA51RVK1_9GAMM</name>
<keyword evidence="1" id="KW-1133">Transmembrane helix</keyword>
<proteinExistence type="predicted"/>
<evidence type="ECO:0000313" key="3">
    <source>
        <dbReference type="Proteomes" id="UP001239782"/>
    </source>
</evidence>
<sequence length="192" mass="21865">MSIEHNQYYKKDFRTQMMLIALLQMIGMILIPIALVLAFFNWKVAILVGVIGIIMFWKFGDLNITLGHKLITFSGSKKVDSPVIYCDIESPETAGKFRFVAENIGGLYREGDDLVLGSLNGEYRCKFDNFDYEIVNQSALVNYFIANINNKKFAIFPKWDGNPKDHPTSPEKVEWALSKIQEMKPSNVSEAI</sequence>